<dbReference type="InterPro" id="IPR009038">
    <property type="entry name" value="GOLD_dom"/>
</dbReference>
<keyword evidence="3 7" id="KW-0812">Transmembrane</keyword>
<dbReference type="Pfam" id="PF01105">
    <property type="entry name" value="EMP24_GP25L"/>
    <property type="match status" value="1"/>
</dbReference>
<dbReference type="InterPro" id="IPR015720">
    <property type="entry name" value="Emp24-like"/>
</dbReference>
<dbReference type="AlphaFoldDB" id="A0AAV0D8B0"/>
<keyword evidence="8" id="KW-0175">Coiled coil</keyword>
<evidence type="ECO:0000256" key="8">
    <source>
        <dbReference type="SAM" id="Coils"/>
    </source>
</evidence>
<feature type="signal peptide" evidence="10">
    <location>
        <begin position="1"/>
        <end position="27"/>
    </location>
</feature>
<evidence type="ECO:0000256" key="9">
    <source>
        <dbReference type="SAM" id="Phobius"/>
    </source>
</evidence>
<evidence type="ECO:0000256" key="10">
    <source>
        <dbReference type="SAM" id="SignalP"/>
    </source>
</evidence>
<feature type="transmembrane region" description="Helical" evidence="9">
    <location>
        <begin position="185"/>
        <end position="205"/>
    </location>
</feature>
<evidence type="ECO:0000256" key="3">
    <source>
        <dbReference type="ARBA" id="ARBA00022692"/>
    </source>
</evidence>
<keyword evidence="6 9" id="KW-0472">Membrane</keyword>
<keyword evidence="13" id="KW-1185">Reference proteome</keyword>
<evidence type="ECO:0000313" key="13">
    <source>
        <dbReference type="Proteomes" id="UP001152523"/>
    </source>
</evidence>
<keyword evidence="5 9" id="KW-1133">Transmembrane helix</keyword>
<comment type="caution">
    <text evidence="12">The sequence shown here is derived from an EMBL/GenBank/DDBJ whole genome shotgun (WGS) entry which is preliminary data.</text>
</comment>
<comment type="subcellular location">
    <subcellularLocation>
        <location evidence="1 7">Membrane</location>
        <topology evidence="1 7">Single-pass type I membrane protein</topology>
    </subcellularLocation>
</comment>
<keyword evidence="4 10" id="KW-0732">Signal</keyword>
<feature type="domain" description="GOLD" evidence="11">
    <location>
        <begin position="37"/>
        <end position="152"/>
    </location>
</feature>
<proteinExistence type="inferred from homology"/>
<evidence type="ECO:0000256" key="4">
    <source>
        <dbReference type="ARBA" id="ARBA00022729"/>
    </source>
</evidence>
<dbReference type="EMBL" id="CAMAPF010000073">
    <property type="protein sequence ID" value="CAH9092521.1"/>
    <property type="molecule type" value="Genomic_DNA"/>
</dbReference>
<sequence length="217" mass="24769">MRRFSWRRILNTLTLVAAAAILVSAEAMRFDLQSGNSKCIADDITENAMTVGKYSVINPIDGYPLPDSHKATVRVTSPYGHHYHYVEHVESGNFAFTAAESGDYIVCFWAPDHKPPFTLSIEFDWKTGFAAKDWSKVAKKDQIEEMELELMKLLDTVSSIHDEMFYLREREEEMQELNIATNGKMATFSFLSLFVCLSVAGLQLLHLKSFFERKKLI</sequence>
<protein>
    <recommendedName>
        <fullName evidence="11">GOLD domain-containing protein</fullName>
    </recommendedName>
</protein>
<reference evidence="12" key="1">
    <citation type="submission" date="2022-07" db="EMBL/GenBank/DDBJ databases">
        <authorList>
            <person name="Macas J."/>
            <person name="Novak P."/>
            <person name="Neumann P."/>
        </authorList>
    </citation>
    <scope>NUCLEOTIDE SEQUENCE</scope>
</reference>
<evidence type="ECO:0000259" key="11">
    <source>
        <dbReference type="PROSITE" id="PS50866"/>
    </source>
</evidence>
<evidence type="ECO:0000256" key="6">
    <source>
        <dbReference type="ARBA" id="ARBA00023136"/>
    </source>
</evidence>
<evidence type="ECO:0000313" key="12">
    <source>
        <dbReference type="EMBL" id="CAH9092521.1"/>
    </source>
</evidence>
<name>A0AAV0D8B0_9ASTE</name>
<comment type="similarity">
    <text evidence="2 7">Belongs to the EMP24/GP25L family.</text>
</comment>
<accession>A0AAV0D8B0</accession>
<evidence type="ECO:0000256" key="5">
    <source>
        <dbReference type="ARBA" id="ARBA00022989"/>
    </source>
</evidence>
<evidence type="ECO:0000256" key="2">
    <source>
        <dbReference type="ARBA" id="ARBA00007104"/>
    </source>
</evidence>
<dbReference type="GO" id="GO:0016020">
    <property type="term" value="C:membrane"/>
    <property type="evidence" value="ECO:0007669"/>
    <property type="project" value="UniProtKB-SubCell"/>
</dbReference>
<dbReference type="Proteomes" id="UP001152523">
    <property type="component" value="Unassembled WGS sequence"/>
</dbReference>
<dbReference type="PROSITE" id="PS50866">
    <property type="entry name" value="GOLD"/>
    <property type="match status" value="1"/>
</dbReference>
<dbReference type="SMART" id="SM01190">
    <property type="entry name" value="EMP24_GP25L"/>
    <property type="match status" value="1"/>
</dbReference>
<dbReference type="PANTHER" id="PTHR22811">
    <property type="entry name" value="TRANSMEMBRANE EMP24 DOMAIN-CONTAINING PROTEIN"/>
    <property type="match status" value="1"/>
</dbReference>
<feature type="chain" id="PRO_5043908691" description="GOLD domain-containing protein" evidence="10">
    <location>
        <begin position="28"/>
        <end position="217"/>
    </location>
</feature>
<organism evidence="12 13">
    <name type="scientific">Cuscuta epithymum</name>
    <dbReference type="NCBI Taxonomy" id="186058"/>
    <lineage>
        <taxon>Eukaryota</taxon>
        <taxon>Viridiplantae</taxon>
        <taxon>Streptophyta</taxon>
        <taxon>Embryophyta</taxon>
        <taxon>Tracheophyta</taxon>
        <taxon>Spermatophyta</taxon>
        <taxon>Magnoliopsida</taxon>
        <taxon>eudicotyledons</taxon>
        <taxon>Gunneridae</taxon>
        <taxon>Pentapetalae</taxon>
        <taxon>asterids</taxon>
        <taxon>lamiids</taxon>
        <taxon>Solanales</taxon>
        <taxon>Convolvulaceae</taxon>
        <taxon>Cuscuteae</taxon>
        <taxon>Cuscuta</taxon>
        <taxon>Cuscuta subgen. Cuscuta</taxon>
    </lineage>
</organism>
<feature type="coiled-coil region" evidence="8">
    <location>
        <begin position="136"/>
        <end position="163"/>
    </location>
</feature>
<evidence type="ECO:0000256" key="7">
    <source>
        <dbReference type="RuleBase" id="RU003827"/>
    </source>
</evidence>
<evidence type="ECO:0000256" key="1">
    <source>
        <dbReference type="ARBA" id="ARBA00004479"/>
    </source>
</evidence>
<gene>
    <name evidence="12" type="ORF">CEPIT_LOCUS12134</name>
</gene>